<protein>
    <submittedName>
        <fullName evidence="2">Uncharacterized protein</fullName>
    </submittedName>
</protein>
<evidence type="ECO:0000313" key="2">
    <source>
        <dbReference type="EMBL" id="QSQ23639.1"/>
    </source>
</evidence>
<name>A0ABX7NXN7_9BACT</name>
<keyword evidence="1" id="KW-0732">Signal</keyword>
<reference evidence="2 3" key="1">
    <citation type="submission" date="2021-02" db="EMBL/GenBank/DDBJ databases">
        <title>De Novo genome assembly of isolated myxobacteria.</title>
        <authorList>
            <person name="Stevens D.C."/>
        </authorList>
    </citation>
    <scope>NUCLEOTIDE SEQUENCE [LARGE SCALE GENOMIC DNA]</scope>
    <source>
        <strain evidence="3">SCPEA02</strain>
    </source>
</reference>
<sequence>MTETLSNTLSTLRSGLTGACLLMVCLFAGSASANCQTFLAPYFAWVPGGTHAVGYTYASMQGNGIASYASTNWTTAGALLKNSSGYLDSRINQWHGVNVLYSDRQGTNSQPFSTSTPDNNDLVVSPTGDVWIVSNTWNATVQLTGVVCENNMLRGWGTAVGSYSYPALYLIQFERVSDIG</sequence>
<dbReference type="Proteomes" id="UP000662747">
    <property type="component" value="Chromosome"/>
</dbReference>
<evidence type="ECO:0000256" key="1">
    <source>
        <dbReference type="SAM" id="SignalP"/>
    </source>
</evidence>
<dbReference type="RefSeq" id="WP_206725211.1">
    <property type="nucleotide sequence ID" value="NZ_CP071090.1"/>
</dbReference>
<proteinExistence type="predicted"/>
<feature type="signal peptide" evidence="1">
    <location>
        <begin position="1"/>
        <end position="33"/>
    </location>
</feature>
<organism evidence="2 3">
    <name type="scientific">Pyxidicoccus parkwayensis</name>
    <dbReference type="NCBI Taxonomy" id="2813578"/>
    <lineage>
        <taxon>Bacteria</taxon>
        <taxon>Pseudomonadati</taxon>
        <taxon>Myxococcota</taxon>
        <taxon>Myxococcia</taxon>
        <taxon>Myxococcales</taxon>
        <taxon>Cystobacterineae</taxon>
        <taxon>Myxococcaceae</taxon>
        <taxon>Pyxidicoccus</taxon>
    </lineage>
</organism>
<accession>A0ABX7NXN7</accession>
<feature type="chain" id="PRO_5045816039" evidence="1">
    <location>
        <begin position="34"/>
        <end position="180"/>
    </location>
</feature>
<keyword evidence="3" id="KW-1185">Reference proteome</keyword>
<evidence type="ECO:0000313" key="3">
    <source>
        <dbReference type="Proteomes" id="UP000662747"/>
    </source>
</evidence>
<gene>
    <name evidence="2" type="ORF">JY651_01235</name>
</gene>
<dbReference type="EMBL" id="CP071090">
    <property type="protein sequence ID" value="QSQ23639.1"/>
    <property type="molecule type" value="Genomic_DNA"/>
</dbReference>